<dbReference type="AlphaFoldDB" id="A0ABD5Q301"/>
<name>A0ABD5Q301_9EURY</name>
<gene>
    <name evidence="1" type="ORF">ACFO9K_12445</name>
</gene>
<comment type="caution">
    <text evidence="1">The sequence shown here is derived from an EMBL/GenBank/DDBJ whole genome shotgun (WGS) entry which is preliminary data.</text>
</comment>
<keyword evidence="2" id="KW-1185">Reference proteome</keyword>
<sequence length="60" mass="6851">MTQDCRHRGAEVVYTELKGREKQVVAHCEDCNQLLTAHIDFEGEWATIETEPDPTKDDSC</sequence>
<dbReference type="RefSeq" id="WP_254269226.1">
    <property type="nucleotide sequence ID" value="NZ_CP100400.1"/>
</dbReference>
<evidence type="ECO:0000313" key="2">
    <source>
        <dbReference type="Proteomes" id="UP001595945"/>
    </source>
</evidence>
<accession>A0ABD5Q301</accession>
<protein>
    <submittedName>
        <fullName evidence="1">Uncharacterized protein</fullName>
    </submittedName>
</protein>
<dbReference type="Proteomes" id="UP001595945">
    <property type="component" value="Unassembled WGS sequence"/>
</dbReference>
<organism evidence="1 2">
    <name type="scientific">Halorussus aquaticus</name>
    <dbReference type="NCBI Taxonomy" id="2953748"/>
    <lineage>
        <taxon>Archaea</taxon>
        <taxon>Methanobacteriati</taxon>
        <taxon>Methanobacteriota</taxon>
        <taxon>Stenosarchaea group</taxon>
        <taxon>Halobacteria</taxon>
        <taxon>Halobacteriales</taxon>
        <taxon>Haladaptataceae</taxon>
        <taxon>Halorussus</taxon>
    </lineage>
</organism>
<proteinExistence type="predicted"/>
<dbReference type="GeneID" id="73044228"/>
<evidence type="ECO:0000313" key="1">
    <source>
        <dbReference type="EMBL" id="MFC4825069.1"/>
    </source>
</evidence>
<dbReference type="EMBL" id="JBHSHT010000001">
    <property type="protein sequence ID" value="MFC4825069.1"/>
    <property type="molecule type" value="Genomic_DNA"/>
</dbReference>
<reference evidence="1 2" key="1">
    <citation type="journal article" date="2019" name="Int. J. Syst. Evol. Microbiol.">
        <title>The Global Catalogue of Microorganisms (GCM) 10K type strain sequencing project: providing services to taxonomists for standard genome sequencing and annotation.</title>
        <authorList>
            <consortium name="The Broad Institute Genomics Platform"/>
            <consortium name="The Broad Institute Genome Sequencing Center for Infectious Disease"/>
            <person name="Wu L."/>
            <person name="Ma J."/>
        </authorList>
    </citation>
    <scope>NUCLEOTIDE SEQUENCE [LARGE SCALE GENOMIC DNA]</scope>
    <source>
        <strain evidence="1 2">XZYJ18</strain>
    </source>
</reference>